<reference evidence="1 2" key="1">
    <citation type="submission" date="2016-03" db="EMBL/GenBank/DDBJ databases">
        <authorList>
            <person name="Devillers H."/>
        </authorList>
    </citation>
    <scope>NUCLEOTIDE SEQUENCE [LARGE SCALE GENOMIC DNA]</scope>
    <source>
        <strain evidence="1">CBS 11717</strain>
    </source>
</reference>
<keyword evidence="2" id="KW-1185">Reference proteome</keyword>
<evidence type="ECO:0000313" key="1">
    <source>
        <dbReference type="EMBL" id="SCV01290.1"/>
    </source>
</evidence>
<proteinExistence type="predicted"/>
<protein>
    <submittedName>
        <fullName evidence="1">LAMI_0G10528g1_1</fullName>
    </submittedName>
</protein>
<dbReference type="Proteomes" id="UP000191024">
    <property type="component" value="Chromosome G"/>
</dbReference>
<evidence type="ECO:0000313" key="2">
    <source>
        <dbReference type="Proteomes" id="UP000191024"/>
    </source>
</evidence>
<gene>
    <name evidence="1" type="ORF">LAMI_0G10528G</name>
</gene>
<sequence length="189" mass="20772">MGGSRLWSGPEISILFIPDPLCPPAAVTSTSAYDAAIRIYTFSRKEWGKKNFLSYETCARSCASCLVICLDAVLFRICYRTNQLPAVAHFAGPKCACLEMQQWHPRLPLSLCGGARPLTVCEPAALSRAMPSCAELHRAAQVCAEVRGLRCAALHNRPSMHQQPLYACTARRYCRWAAESLLPGLTHSC</sequence>
<dbReference type="AlphaFoldDB" id="A0A1G4KAP1"/>
<dbReference type="EMBL" id="LT598469">
    <property type="protein sequence ID" value="SCV01290.1"/>
    <property type="molecule type" value="Genomic_DNA"/>
</dbReference>
<accession>A0A1G4KAP1</accession>
<name>A0A1G4KAP1_9SACH</name>
<organism evidence="1 2">
    <name type="scientific">Lachancea mirantina</name>
    <dbReference type="NCBI Taxonomy" id="1230905"/>
    <lineage>
        <taxon>Eukaryota</taxon>
        <taxon>Fungi</taxon>
        <taxon>Dikarya</taxon>
        <taxon>Ascomycota</taxon>
        <taxon>Saccharomycotina</taxon>
        <taxon>Saccharomycetes</taxon>
        <taxon>Saccharomycetales</taxon>
        <taxon>Saccharomycetaceae</taxon>
        <taxon>Lachancea</taxon>
    </lineage>
</organism>